<proteinExistence type="predicted"/>
<dbReference type="EMBL" id="JPRO01000004">
    <property type="protein sequence ID" value="KFF07964.1"/>
    <property type="molecule type" value="Genomic_DNA"/>
</dbReference>
<comment type="caution">
    <text evidence="1">The sequence shown here is derived from an EMBL/GenBank/DDBJ whole genome shotgun (WGS) entry which is preliminary data.</text>
</comment>
<gene>
    <name evidence="1" type="ORF">IX38_07305</name>
</gene>
<organism evidence="1 2">
    <name type="scientific">Chryseobacterium luteum</name>
    <dbReference type="NCBI Taxonomy" id="421531"/>
    <lineage>
        <taxon>Bacteria</taxon>
        <taxon>Pseudomonadati</taxon>
        <taxon>Bacteroidota</taxon>
        <taxon>Flavobacteriia</taxon>
        <taxon>Flavobacteriales</taxon>
        <taxon>Weeksellaceae</taxon>
        <taxon>Chryseobacterium group</taxon>
        <taxon>Chryseobacterium</taxon>
    </lineage>
</organism>
<dbReference type="RefSeq" id="WP_034703294.1">
    <property type="nucleotide sequence ID" value="NZ_JPRO01000004.1"/>
</dbReference>
<dbReference type="Proteomes" id="UP000028703">
    <property type="component" value="Unassembled WGS sequence"/>
</dbReference>
<evidence type="ECO:0000313" key="1">
    <source>
        <dbReference type="EMBL" id="KFF07964.1"/>
    </source>
</evidence>
<dbReference type="OrthoDB" id="679819at2"/>
<protein>
    <submittedName>
        <fullName evidence="1">Uncharacterized protein</fullName>
    </submittedName>
</protein>
<evidence type="ECO:0000313" key="2">
    <source>
        <dbReference type="Proteomes" id="UP000028703"/>
    </source>
</evidence>
<name>A0A085ZU50_9FLAO</name>
<dbReference type="AlphaFoldDB" id="A0A085ZU50"/>
<sequence>MAIKISIKENNKIAYLILANCHYIKGSFSIDNPTFSVSQYFNEISLENMYRIIDENNNFELISGGIALAQGMESEFGENFENFLKK</sequence>
<accession>A0A085ZU50</accession>
<keyword evidence="2" id="KW-1185">Reference proteome</keyword>
<reference evidence="1 2" key="1">
    <citation type="submission" date="2014-07" db="EMBL/GenBank/DDBJ databases">
        <title>Genome of Chryseobacterium luteum DSM 18605.</title>
        <authorList>
            <person name="Stropko S.J."/>
            <person name="Pipes S.E."/>
            <person name="Newman J.D."/>
        </authorList>
    </citation>
    <scope>NUCLEOTIDE SEQUENCE [LARGE SCALE GENOMIC DNA]</scope>
    <source>
        <strain evidence="1 2">DSM 18605</strain>
    </source>
</reference>